<protein>
    <submittedName>
        <fullName evidence="1">Uncharacterized protein</fullName>
    </submittedName>
</protein>
<dbReference type="GeneID" id="67522874"/>
<organism evidence="1 2">
    <name type="scientific">Cytobacillus firmus</name>
    <name type="common">Bacillus firmus</name>
    <dbReference type="NCBI Taxonomy" id="1399"/>
    <lineage>
        <taxon>Bacteria</taxon>
        <taxon>Bacillati</taxon>
        <taxon>Bacillota</taxon>
        <taxon>Bacilli</taxon>
        <taxon>Bacillales</taxon>
        <taxon>Bacillaceae</taxon>
        <taxon>Cytobacillus</taxon>
    </lineage>
</organism>
<evidence type="ECO:0000313" key="1">
    <source>
        <dbReference type="EMBL" id="KAF0824796.1"/>
    </source>
</evidence>
<dbReference type="InterPro" id="IPR018958">
    <property type="entry name" value="Knr4/Smi1-like_dom"/>
</dbReference>
<name>A0A380XFG3_CYTFI</name>
<proteinExistence type="predicted"/>
<dbReference type="SMART" id="SM00860">
    <property type="entry name" value="SMI1_KNR4"/>
    <property type="match status" value="1"/>
</dbReference>
<dbReference type="Proteomes" id="UP000465778">
    <property type="component" value="Unassembled WGS sequence"/>
</dbReference>
<dbReference type="OrthoDB" id="2361629at2"/>
<dbReference type="Gene3D" id="3.40.1580.10">
    <property type="entry name" value="SMI1/KNR4-like"/>
    <property type="match status" value="1"/>
</dbReference>
<dbReference type="RefSeq" id="WP_061794306.1">
    <property type="nucleotide sequence ID" value="NZ_JABVDD010000016.1"/>
</dbReference>
<dbReference type="NCBIfam" id="NF038335">
    <property type="entry name" value="YPO0640_fam"/>
    <property type="match status" value="1"/>
</dbReference>
<dbReference type="SUPFAM" id="SSF160631">
    <property type="entry name" value="SMI1/KNR4-like"/>
    <property type="match status" value="1"/>
</dbReference>
<comment type="caution">
    <text evidence="1">The sequence shown here is derived from an EMBL/GenBank/DDBJ whole genome shotgun (WGS) entry which is preliminary data.</text>
</comment>
<dbReference type="Pfam" id="PF09346">
    <property type="entry name" value="SMI1_KNR4"/>
    <property type="match status" value="1"/>
</dbReference>
<reference evidence="1 2" key="1">
    <citation type="journal article" date="2020" name="G3 (Bethesda)">
        <title>Whole Genome Sequencing and Comparative Genomics of Two Nematicidal Bacillus Strains Reveals a Wide Range of Possible Virulence Factors.</title>
        <authorList>
            <person name="Susic N."/>
            <person name="Janezic S."/>
            <person name="Rupnik M."/>
            <person name="Geric Stare B."/>
        </authorList>
    </citation>
    <scope>NUCLEOTIDE SEQUENCE [LARGE SCALE GENOMIC DNA]</scope>
    <source>
        <strain evidence="1 2">I-1582</strain>
    </source>
</reference>
<dbReference type="EMBL" id="VDEM01000010">
    <property type="protein sequence ID" value="KAF0824796.1"/>
    <property type="molecule type" value="Genomic_DNA"/>
</dbReference>
<sequence>MAQWKELLIQIKKIEEKYGSSLRNPVTDMEISKLQLDIQKKLGNIELPKSYVDFLKTVNGLDFNGLVIYGVDEHLLDDQEAENLHGFIDTNEIWYENEWQKQYIFLGDSDTAWYCLDLKKEIFLELDKPSGTQIQSFDSFDSMLTEALQTTL</sequence>
<gene>
    <name evidence="1" type="ORF">KIS1582_1373</name>
</gene>
<dbReference type="AlphaFoldDB" id="A0A380XFG3"/>
<evidence type="ECO:0000313" key="2">
    <source>
        <dbReference type="Proteomes" id="UP000465778"/>
    </source>
</evidence>
<dbReference type="InterPro" id="IPR037883">
    <property type="entry name" value="Knr4/Smi1-like_sf"/>
</dbReference>
<accession>A0A380XFG3</accession>